<protein>
    <recommendedName>
        <fullName evidence="3">Calponin-homology (CH) domain-containing protein</fullName>
    </recommendedName>
</protein>
<feature type="region of interest" description="Disordered" evidence="2">
    <location>
        <begin position="1769"/>
        <end position="1791"/>
    </location>
</feature>
<dbReference type="InterPro" id="IPR052634">
    <property type="entry name" value="Sperm_flagellar-bone_growth"/>
</dbReference>
<evidence type="ECO:0000259" key="3">
    <source>
        <dbReference type="PROSITE" id="PS50021"/>
    </source>
</evidence>
<dbReference type="PROSITE" id="PS50021">
    <property type="entry name" value="CH"/>
    <property type="match status" value="1"/>
</dbReference>
<feature type="domain" description="Calponin-homology (CH)" evidence="3">
    <location>
        <begin position="1"/>
        <end position="105"/>
    </location>
</feature>
<dbReference type="PANTHER" id="PTHR14919:SF0">
    <property type="entry name" value="SPERM FLAGELLAR PROTEIN 2"/>
    <property type="match status" value="1"/>
</dbReference>
<dbReference type="EMBL" id="PZQS01000010">
    <property type="protein sequence ID" value="PVD23583.1"/>
    <property type="molecule type" value="Genomic_DNA"/>
</dbReference>
<dbReference type="Pfam" id="PF24082">
    <property type="entry name" value="SPEF2_C"/>
    <property type="match status" value="1"/>
</dbReference>
<dbReference type="InterPro" id="IPR056199">
    <property type="entry name" value="SPEF2_C"/>
</dbReference>
<keyword evidence="5" id="KW-1185">Reference proteome</keyword>
<dbReference type="GO" id="GO:0005737">
    <property type="term" value="C:cytoplasm"/>
    <property type="evidence" value="ECO:0007669"/>
    <property type="project" value="UniProtKB-ARBA"/>
</dbReference>
<dbReference type="Pfam" id="PF22946">
    <property type="entry name" value="SPEF2_D5"/>
    <property type="match status" value="1"/>
</dbReference>
<feature type="compositionally biased region" description="Low complexity" evidence="2">
    <location>
        <begin position="993"/>
        <end position="1003"/>
    </location>
</feature>
<evidence type="ECO:0000256" key="2">
    <source>
        <dbReference type="SAM" id="MobiDB-lite"/>
    </source>
</evidence>
<reference evidence="4 5" key="1">
    <citation type="submission" date="2018-04" db="EMBL/GenBank/DDBJ databases">
        <title>The genome of golden apple snail Pomacea canaliculata provides insight into stress tolerance and invasive adaptation.</title>
        <authorList>
            <person name="Liu C."/>
            <person name="Liu B."/>
            <person name="Ren Y."/>
            <person name="Zhang Y."/>
            <person name="Wang H."/>
            <person name="Li S."/>
            <person name="Jiang F."/>
            <person name="Yin L."/>
            <person name="Zhang G."/>
            <person name="Qian W."/>
            <person name="Fan W."/>
        </authorList>
    </citation>
    <scope>NUCLEOTIDE SEQUENCE [LARGE SCALE GENOMIC DNA]</scope>
    <source>
        <strain evidence="4">SZHN2017</strain>
        <tissue evidence="4">Muscle</tissue>
    </source>
</reference>
<evidence type="ECO:0000256" key="1">
    <source>
        <dbReference type="SAM" id="Coils"/>
    </source>
</evidence>
<dbReference type="Proteomes" id="UP000245119">
    <property type="component" value="Linkage Group LG10"/>
</dbReference>
<feature type="compositionally biased region" description="Polar residues" evidence="2">
    <location>
        <begin position="1276"/>
        <end position="1285"/>
    </location>
</feature>
<comment type="caution">
    <text evidence="4">The sequence shown here is derived from an EMBL/GenBank/DDBJ whole genome shotgun (WGS) entry which is preliminary data.</text>
</comment>
<dbReference type="Pfam" id="PF06294">
    <property type="entry name" value="CH_2"/>
    <property type="match status" value="1"/>
</dbReference>
<dbReference type="InterPro" id="IPR027417">
    <property type="entry name" value="P-loop_NTPase"/>
</dbReference>
<feature type="region of interest" description="Disordered" evidence="2">
    <location>
        <begin position="598"/>
        <end position="636"/>
    </location>
</feature>
<dbReference type="Gene3D" id="1.10.418.10">
    <property type="entry name" value="Calponin-like domain"/>
    <property type="match status" value="1"/>
</dbReference>
<dbReference type="OrthoDB" id="62528at2759"/>
<dbReference type="PANTHER" id="PTHR14919">
    <property type="entry name" value="KPL2-RELATED"/>
    <property type="match status" value="1"/>
</dbReference>
<feature type="compositionally biased region" description="Basic and acidic residues" evidence="2">
    <location>
        <begin position="1776"/>
        <end position="1786"/>
    </location>
</feature>
<feature type="compositionally biased region" description="Low complexity" evidence="2">
    <location>
        <begin position="952"/>
        <end position="963"/>
    </location>
</feature>
<accession>A0A2T7NR07</accession>
<name>A0A2T7NR07_POMCA</name>
<feature type="compositionally biased region" description="Pro residues" evidence="2">
    <location>
        <begin position="771"/>
        <end position="781"/>
    </location>
</feature>
<dbReference type="InterPro" id="IPR010441">
    <property type="entry name" value="CH_2"/>
</dbReference>
<dbReference type="STRING" id="400727.A0A2T7NR07"/>
<dbReference type="InterPro" id="IPR036872">
    <property type="entry name" value="CH_dom_sf"/>
</dbReference>
<feature type="region of interest" description="Disordered" evidence="2">
    <location>
        <begin position="923"/>
        <end position="1034"/>
    </location>
</feature>
<feature type="compositionally biased region" description="Polar residues" evidence="2">
    <location>
        <begin position="1236"/>
        <end position="1246"/>
    </location>
</feature>
<dbReference type="InterPro" id="IPR054517">
    <property type="entry name" value="SPEF2_D5"/>
</dbReference>
<evidence type="ECO:0000313" key="5">
    <source>
        <dbReference type="Proteomes" id="UP000245119"/>
    </source>
</evidence>
<dbReference type="Gene3D" id="3.40.50.300">
    <property type="entry name" value="P-loop containing nucleotide triphosphate hydrolases"/>
    <property type="match status" value="1"/>
</dbReference>
<dbReference type="SUPFAM" id="SSF52540">
    <property type="entry name" value="P-loop containing nucleoside triphosphate hydrolases"/>
    <property type="match status" value="1"/>
</dbReference>
<dbReference type="InterPro" id="IPR001715">
    <property type="entry name" value="CH_dom"/>
</dbReference>
<feature type="region of interest" description="Disordered" evidence="2">
    <location>
        <begin position="1205"/>
        <end position="1292"/>
    </location>
</feature>
<feature type="coiled-coil region" evidence="1">
    <location>
        <begin position="300"/>
        <end position="336"/>
    </location>
</feature>
<feature type="compositionally biased region" description="Basic and acidic residues" evidence="2">
    <location>
        <begin position="1386"/>
        <end position="1397"/>
    </location>
</feature>
<feature type="compositionally biased region" description="Basic and acidic residues" evidence="2">
    <location>
        <begin position="1247"/>
        <end position="1274"/>
    </location>
</feature>
<evidence type="ECO:0000313" key="4">
    <source>
        <dbReference type="EMBL" id="PVD23583.1"/>
    </source>
</evidence>
<organism evidence="4 5">
    <name type="scientific">Pomacea canaliculata</name>
    <name type="common">Golden apple snail</name>
    <dbReference type="NCBI Taxonomy" id="400727"/>
    <lineage>
        <taxon>Eukaryota</taxon>
        <taxon>Metazoa</taxon>
        <taxon>Spiralia</taxon>
        <taxon>Lophotrochozoa</taxon>
        <taxon>Mollusca</taxon>
        <taxon>Gastropoda</taxon>
        <taxon>Caenogastropoda</taxon>
        <taxon>Architaenioglossa</taxon>
        <taxon>Ampullarioidea</taxon>
        <taxon>Ampullariidae</taxon>
        <taxon>Pomacea</taxon>
    </lineage>
</organism>
<feature type="region of interest" description="Disordered" evidence="2">
    <location>
        <begin position="1383"/>
        <end position="1441"/>
    </location>
</feature>
<sequence>MTDILCRWLNDDVKISKKVDQTSFAHDFSSGYLIGEILNKHQLQNDFHLFSQARTTNAKLNNFTRMEPNMHLLGIPFDTNIARDVMTENYGVVTRLMYQLYIALNNKKKANLTGIAMETQRPAAPAKLNAVESGMYKERLKHITPRQTDLNLDEMASRFHEHQILMEQTAFRERFVEAELQRQKHQEERLMLLERARIMRAKQSEMVAKIRAATVNIPHPPSNLTEAALQEKKAQRLKREAESRILVGNHTVCRGEIDIQYILKRDEDHQENLNIIRTSSDDEYIGKIRKRLHEDSAAREEREKRRRKVLREQLAAHQAQEEAQREEMMVNRLMRQSQQERRIAVQLLQARHEKEVIRNNRMVREQQYQERRVKDFEEALNREAEMARLQKEEYKEQIHYEMERHAAIAAQRAEDRYHRHYDFCFEVVGHIVDFACKVAEYRELTAKKLPAKLVQDWKALFQSGYSLYEEESVEKDELTPEQILEEERQQLLDEGDFMEYKNMIGEWSPPEVSDIKGPPRNNPVVGHIIQRLFNMVHPPTPPPAPPEFPPYPVRACVLGKAFSGKTTVLKKLAEEHRLQILQAEKLVNEAIEAFKNNETDEVKPNLETENQPFREVPSDPTTGQPVPEPQTGDLDISTDAIITDKPSVDLLKKSLGGDPSQEGLEEVSSKSLSTQALQGKKQDSNELSVRARLGSRALKYLKKGRPVDDPTIVDILVDAIRRVPEGTGWVVDSFPLNYSQAKLLEKALSGFDADIKQQKSQKSRQSNLVPDPRPPPPPPEPSSSIDVVILFDIDDKLCLKRARGRTYAIQADQQYHEEFNPPPEGSATGLGKQEKVIPVTEPAYTQEQLQNRLTAFHDSWGKLEKWYVKFGKLKKVNAADEELAVYFEVEKILEDTISKLQGKGVETSTEQTDNIVQKVEEVPQAAPGAPPEAVPVAGLVETPPGGPDETSGHISRSRSSSGSMKKLGSATSKEAKKESIKKGSMQRNTSARKSPSGVKSSKGGKPGAKLKTPEPEPEPEPEEPPGPPPPQPADEEWEFVDLEIEQDLAAVLSTQWETVENTYVTDAKFVFHQVRYERENVYRYFYQIRKDFLEYLRRPDHKQEFVAQWQKEFNMVPDDMRDDQETRAELHQRVDDLRERLWNICDERKENAEHERRTIINDGWLNDHLGILNNYYVTLMQTELDRLQDTVRLLKDYYKGMDGQIPDPFNPQFERLPLVELPVDRSKERERDQGRDSGTPSVSSDTHLAKTESAKSPRIKSPRDPIKSPKEGGKSRTPSGKNRSSVKIEKDEVPEIGNDNYLKIKIPLIARRPRSSEGEVKMSNANKDKKKGAKKINDEGGVSESPQPPTDPDERMIFDAYSLAIAGVDQIIGAEMAAKEAEEEAERAKELEKEKAKSGKGKGGKKGSSPAPVKKGKKDVEAEITPPLSDEMTEEEKQKKQIRDKMRQEYYFSIKEEETATHMRMDLIKVIATAVIQDLKNKADSAYKDMDDWLGARFLKEMESIDTMSEVLRHAIESGQKLTYQVILQQEDFLINSDCVILKTPSPLPVPEKVEETSSDCWTVKQLYSLCQQFSTIAPSGMISSKAFMETFENLVAVSQGIESLPELWMNITPAQIQEITSSLLTKTDYVDWRRFLVALVEPIPVPTQQELLDTCTRFHEMDQKNFGYVTREQYDRMDLWFDCGSINEEEYNRIYNLKKLLFDIFADHSAAPFKMDYISMLMYFSAMPNSHEGFLRALSVASGTHMPRLQKPLSDVSRIPSNVDYPADGGNFLDTNEHDEKDEHQSSAVEPPMTMEELPANAFDALVPLDALFRVLHHGEITEMDSSRFFASADPESITSRERLVSVYEDLGFEDLKPAPYRVLIEHPIIQDVVVACNTFKALVDKNAKMSEVLAMYTPHVLRPLKCFKLWYSPKGFC</sequence>
<feature type="region of interest" description="Disordered" evidence="2">
    <location>
        <begin position="1311"/>
        <end position="1356"/>
    </location>
</feature>
<feature type="region of interest" description="Disordered" evidence="2">
    <location>
        <begin position="651"/>
        <end position="688"/>
    </location>
</feature>
<proteinExistence type="predicted"/>
<keyword evidence="1" id="KW-0175">Coiled coil</keyword>
<feature type="compositionally biased region" description="Basic and acidic residues" evidence="2">
    <location>
        <begin position="1222"/>
        <end position="1235"/>
    </location>
</feature>
<feature type="region of interest" description="Disordered" evidence="2">
    <location>
        <begin position="755"/>
        <end position="784"/>
    </location>
</feature>
<gene>
    <name evidence="4" type="ORF">C0Q70_16855</name>
</gene>